<dbReference type="PROSITE" id="PS51257">
    <property type="entry name" value="PROKAR_LIPOPROTEIN"/>
    <property type="match status" value="1"/>
</dbReference>
<keyword evidence="2" id="KW-0732">Signal</keyword>
<organism evidence="3 4">
    <name type="scientific">Urochloa decumbens</name>
    <dbReference type="NCBI Taxonomy" id="240449"/>
    <lineage>
        <taxon>Eukaryota</taxon>
        <taxon>Viridiplantae</taxon>
        <taxon>Streptophyta</taxon>
        <taxon>Embryophyta</taxon>
        <taxon>Tracheophyta</taxon>
        <taxon>Spermatophyta</taxon>
        <taxon>Magnoliopsida</taxon>
        <taxon>Liliopsida</taxon>
        <taxon>Poales</taxon>
        <taxon>Poaceae</taxon>
        <taxon>PACMAD clade</taxon>
        <taxon>Panicoideae</taxon>
        <taxon>Panicodae</taxon>
        <taxon>Paniceae</taxon>
        <taxon>Melinidinae</taxon>
        <taxon>Urochloa</taxon>
    </lineage>
</organism>
<feature type="signal peptide" evidence="2">
    <location>
        <begin position="1"/>
        <end position="19"/>
    </location>
</feature>
<evidence type="ECO:0000313" key="3">
    <source>
        <dbReference type="EMBL" id="CAL4950988.1"/>
    </source>
</evidence>
<feature type="chain" id="PRO_5044810411" description="Transmembrane protein" evidence="2">
    <location>
        <begin position="20"/>
        <end position="76"/>
    </location>
</feature>
<evidence type="ECO:0000256" key="2">
    <source>
        <dbReference type="SAM" id="SignalP"/>
    </source>
</evidence>
<dbReference type="Proteomes" id="UP001497457">
    <property type="component" value="Chromosome 17b"/>
</dbReference>
<evidence type="ECO:0000313" key="4">
    <source>
        <dbReference type="Proteomes" id="UP001497457"/>
    </source>
</evidence>
<feature type="compositionally biased region" description="Basic and acidic residues" evidence="1">
    <location>
        <begin position="61"/>
        <end position="76"/>
    </location>
</feature>
<feature type="region of interest" description="Disordered" evidence="1">
    <location>
        <begin position="42"/>
        <end position="76"/>
    </location>
</feature>
<reference evidence="3" key="1">
    <citation type="submission" date="2024-10" db="EMBL/GenBank/DDBJ databases">
        <authorList>
            <person name="Ryan C."/>
        </authorList>
    </citation>
    <scope>NUCLEOTIDE SEQUENCE [LARGE SCALE GENOMIC DNA]</scope>
</reference>
<sequence>MKNNPCLSSLMLIATIILAITVSCSIVDSSEVQAHATVLDGFRESLGPPSPRPGRSFHHWTAPEHRSERAATGDSD</sequence>
<dbReference type="EMBL" id="OZ075127">
    <property type="protein sequence ID" value="CAL4950988.1"/>
    <property type="molecule type" value="Genomic_DNA"/>
</dbReference>
<evidence type="ECO:0008006" key="5">
    <source>
        <dbReference type="Google" id="ProtNLM"/>
    </source>
</evidence>
<proteinExistence type="predicted"/>
<evidence type="ECO:0000256" key="1">
    <source>
        <dbReference type="SAM" id="MobiDB-lite"/>
    </source>
</evidence>
<name>A0ABC8YVJ5_9POAL</name>
<protein>
    <recommendedName>
        <fullName evidence="5">Transmembrane protein</fullName>
    </recommendedName>
</protein>
<gene>
    <name evidence="3" type="ORF">URODEC1_LOCUS38705</name>
</gene>
<dbReference type="AlphaFoldDB" id="A0ABC8YVJ5"/>
<accession>A0ABC8YVJ5</accession>
<keyword evidence="4" id="KW-1185">Reference proteome</keyword>